<dbReference type="RefSeq" id="WP_093140297.1">
    <property type="nucleotide sequence ID" value="NZ_FOXF01000003.1"/>
</dbReference>
<accession>A0A662ZHZ4</accession>
<evidence type="ECO:0000256" key="2">
    <source>
        <dbReference type="ARBA" id="ARBA00022475"/>
    </source>
</evidence>
<dbReference type="GO" id="GO:0009247">
    <property type="term" value="P:glycolipid biosynthetic process"/>
    <property type="evidence" value="ECO:0007669"/>
    <property type="project" value="UniProtKB-ARBA"/>
</dbReference>
<gene>
    <name evidence="7" type="ORF">SAMN02910344_00311</name>
</gene>
<dbReference type="AlphaFoldDB" id="A0A662ZHZ4"/>
<keyword evidence="6 7" id="KW-0012">Acyltransferase</keyword>
<evidence type="ECO:0000256" key="3">
    <source>
        <dbReference type="ARBA" id="ARBA00022519"/>
    </source>
</evidence>
<dbReference type="GO" id="GO:0016746">
    <property type="term" value="F:acyltransferase activity"/>
    <property type="evidence" value="ECO:0007669"/>
    <property type="project" value="UniProtKB-KW"/>
</dbReference>
<reference evidence="7 8" key="1">
    <citation type="submission" date="2016-10" db="EMBL/GenBank/DDBJ databases">
        <authorList>
            <person name="Varghese N."/>
            <person name="Submissions S."/>
        </authorList>
    </citation>
    <scope>NUCLEOTIDE SEQUENCE [LARGE SCALE GENOMIC DNA]</scope>
    <source>
        <strain evidence="7 8">DSM 1361</strain>
    </source>
</reference>
<evidence type="ECO:0000256" key="6">
    <source>
        <dbReference type="ARBA" id="ARBA00023315"/>
    </source>
</evidence>
<dbReference type="PANTHER" id="PTHR30606:SF9">
    <property type="entry name" value="LIPID A BIOSYNTHESIS LAUROYLTRANSFERASE"/>
    <property type="match status" value="1"/>
</dbReference>
<keyword evidence="8" id="KW-1185">Reference proteome</keyword>
<organism evidence="7 8">
    <name type="scientific">Ruminobacter amylophilus</name>
    <dbReference type="NCBI Taxonomy" id="867"/>
    <lineage>
        <taxon>Bacteria</taxon>
        <taxon>Pseudomonadati</taxon>
        <taxon>Pseudomonadota</taxon>
        <taxon>Gammaproteobacteria</taxon>
        <taxon>Aeromonadales</taxon>
        <taxon>Succinivibrionaceae</taxon>
        <taxon>Ruminobacter</taxon>
    </lineage>
</organism>
<name>A0A662ZHZ4_9GAMM</name>
<keyword evidence="3" id="KW-0997">Cell inner membrane</keyword>
<proteinExistence type="predicted"/>
<dbReference type="InterPro" id="IPR004960">
    <property type="entry name" value="LipA_acyltrans"/>
</dbReference>
<dbReference type="PANTHER" id="PTHR30606">
    <property type="entry name" value="LIPID A BIOSYNTHESIS LAUROYL ACYLTRANSFERASE"/>
    <property type="match status" value="1"/>
</dbReference>
<dbReference type="OrthoDB" id="9808633at2"/>
<evidence type="ECO:0000256" key="4">
    <source>
        <dbReference type="ARBA" id="ARBA00022679"/>
    </source>
</evidence>
<comment type="subcellular location">
    <subcellularLocation>
        <location evidence="1">Cell inner membrane</location>
    </subcellularLocation>
</comment>
<keyword evidence="5" id="KW-0472">Membrane</keyword>
<dbReference type="EMBL" id="FOXF01000003">
    <property type="protein sequence ID" value="SFP04932.1"/>
    <property type="molecule type" value="Genomic_DNA"/>
</dbReference>
<protein>
    <submittedName>
        <fullName evidence="7">Predicted acyltransferase, LPLAT superfamily</fullName>
    </submittedName>
</protein>
<evidence type="ECO:0000256" key="5">
    <source>
        <dbReference type="ARBA" id="ARBA00023136"/>
    </source>
</evidence>
<keyword evidence="2" id="KW-1003">Cell membrane</keyword>
<evidence type="ECO:0000313" key="7">
    <source>
        <dbReference type="EMBL" id="SFP04932.1"/>
    </source>
</evidence>
<dbReference type="GO" id="GO:0005886">
    <property type="term" value="C:plasma membrane"/>
    <property type="evidence" value="ECO:0007669"/>
    <property type="project" value="UniProtKB-SubCell"/>
</dbReference>
<sequence length="309" mass="34801">MGSPASWRKQRESTSPFGMNVLLFIYRIGGKKAVYCIAWCASWIIFLFNGRVRRISGEYLELLSRSASGRGIRLGRLSSRRHIYSFCRAVIGKIVSWSGQTDFGELGEIDGGLQRSLARAKEAGGVLVMGAHIGNLEVLRAFNTLKIKKTVNVLMHAENSSVFMNYLRSLNKDSSLNIISTTDIGPSLSVELADRTSRGEWVAIMGDRLIDESTRSVEVDFLGKKAKLPQGPWILASILKIPVCIMLGLTDGSGIKVYCHELGSVKLDRKNREQSIQRYAQEYASELEKILYRYPYEWFNFYDFWSGSE</sequence>
<evidence type="ECO:0000256" key="1">
    <source>
        <dbReference type="ARBA" id="ARBA00004533"/>
    </source>
</evidence>
<evidence type="ECO:0000313" key="8">
    <source>
        <dbReference type="Proteomes" id="UP000243745"/>
    </source>
</evidence>
<keyword evidence="4 7" id="KW-0808">Transferase</keyword>
<dbReference type="CDD" id="cd07984">
    <property type="entry name" value="LPLAT_LABLAT-like"/>
    <property type="match status" value="1"/>
</dbReference>
<dbReference type="Proteomes" id="UP000243745">
    <property type="component" value="Unassembled WGS sequence"/>
</dbReference>
<dbReference type="Pfam" id="PF03279">
    <property type="entry name" value="Lip_A_acyltrans"/>
    <property type="match status" value="1"/>
</dbReference>